<reference evidence="2 3" key="1">
    <citation type="journal article" date="2018" name="Evol. Lett.">
        <title>Horizontal gene cluster transfer increased hallucinogenic mushroom diversity.</title>
        <authorList>
            <person name="Reynolds H.T."/>
            <person name="Vijayakumar V."/>
            <person name="Gluck-Thaler E."/>
            <person name="Korotkin H.B."/>
            <person name="Matheny P.B."/>
            <person name="Slot J.C."/>
        </authorList>
    </citation>
    <scope>NUCLEOTIDE SEQUENCE [LARGE SCALE GENOMIC DNA]</scope>
    <source>
        <strain evidence="2 3">2631</strain>
    </source>
</reference>
<feature type="compositionally biased region" description="Gly residues" evidence="1">
    <location>
        <begin position="25"/>
        <end position="37"/>
    </location>
</feature>
<feature type="region of interest" description="Disordered" evidence="1">
    <location>
        <begin position="1"/>
        <end position="91"/>
    </location>
</feature>
<protein>
    <submittedName>
        <fullName evidence="2">Uncharacterized protein</fullName>
    </submittedName>
</protein>
<evidence type="ECO:0000313" key="2">
    <source>
        <dbReference type="EMBL" id="PPQ89460.1"/>
    </source>
</evidence>
<evidence type="ECO:0000313" key="3">
    <source>
        <dbReference type="Proteomes" id="UP000283269"/>
    </source>
</evidence>
<comment type="caution">
    <text evidence="2">The sequence shown here is derived from an EMBL/GenBank/DDBJ whole genome shotgun (WGS) entry which is preliminary data.</text>
</comment>
<sequence>MATYILFPNSPNESRADLPAWGVGVTPGAGVTAGGSRAGMDGEPSDSEDENEDADDIVRNLNGTEDPENGAPSPPHVCAPTHPPSQSFSPRSALYTHKFSLAQHPSLNPCIPH</sequence>
<organism evidence="2 3">
    <name type="scientific">Psilocybe cyanescens</name>
    <dbReference type="NCBI Taxonomy" id="93625"/>
    <lineage>
        <taxon>Eukaryota</taxon>
        <taxon>Fungi</taxon>
        <taxon>Dikarya</taxon>
        <taxon>Basidiomycota</taxon>
        <taxon>Agaricomycotina</taxon>
        <taxon>Agaricomycetes</taxon>
        <taxon>Agaricomycetidae</taxon>
        <taxon>Agaricales</taxon>
        <taxon>Agaricineae</taxon>
        <taxon>Strophariaceae</taxon>
        <taxon>Psilocybe</taxon>
    </lineage>
</organism>
<keyword evidence="3" id="KW-1185">Reference proteome</keyword>
<name>A0A409XFC0_PSICY</name>
<dbReference type="InParanoid" id="A0A409XFC0"/>
<feature type="compositionally biased region" description="Pro residues" evidence="1">
    <location>
        <begin position="72"/>
        <end position="83"/>
    </location>
</feature>
<accession>A0A409XFC0</accession>
<gene>
    <name evidence="2" type="ORF">CVT25_012962</name>
</gene>
<feature type="compositionally biased region" description="Acidic residues" evidence="1">
    <location>
        <begin position="43"/>
        <end position="55"/>
    </location>
</feature>
<evidence type="ECO:0000256" key="1">
    <source>
        <dbReference type="SAM" id="MobiDB-lite"/>
    </source>
</evidence>
<dbReference type="EMBL" id="NHYD01001873">
    <property type="protein sequence ID" value="PPQ89460.1"/>
    <property type="molecule type" value="Genomic_DNA"/>
</dbReference>
<proteinExistence type="predicted"/>
<dbReference type="Proteomes" id="UP000283269">
    <property type="component" value="Unassembled WGS sequence"/>
</dbReference>
<dbReference type="AlphaFoldDB" id="A0A409XFC0"/>